<dbReference type="EMBL" id="SPLM01000072">
    <property type="protein sequence ID" value="TMW63479.1"/>
    <property type="molecule type" value="Genomic_DNA"/>
</dbReference>
<dbReference type="OrthoDB" id="26525at2759"/>
<sequence length="241" mass="28489">MELVPKSRLIEAKQKRQEASKDALLLRNRIALLKAEEEKAWKKIEQTRKRAAELTKLREDNDRSQAGLRELAQVAERELQASIQAKRELVQSIDSLQKKKEVADQITEARRHEAQQLKEEKQKWREITEKKKREELLEAIRKKEEIVLQKEMLKTKKMLQKQEIEKITKERAQEKLRIEEENTRKHENEVQEMERLELELIQRLRNTQHLQKQAFEELEAALSGTASCVSSPAKEPSPHRP</sequence>
<keyword evidence="1" id="KW-0175">Coiled coil</keyword>
<dbReference type="PANTHER" id="PTHR37473">
    <property type="entry name" value="EF-HAND DOMAIN-CONTAINING PROTEIN"/>
    <property type="match status" value="1"/>
</dbReference>
<reference evidence="3" key="1">
    <citation type="submission" date="2019-03" db="EMBL/GenBank/DDBJ databases">
        <title>Long read genome sequence of the mycoparasitic Pythium oligandrum ATCC 38472 isolated from sugarbeet rhizosphere.</title>
        <authorList>
            <person name="Gaulin E."/>
        </authorList>
    </citation>
    <scope>NUCLEOTIDE SEQUENCE</scope>
    <source>
        <strain evidence="3">ATCC 38472_TT</strain>
    </source>
</reference>
<dbReference type="PANTHER" id="PTHR37473:SF1">
    <property type="entry name" value="EF-HAND DOMAIN-CONTAINING PROTEIN"/>
    <property type="match status" value="1"/>
</dbReference>
<dbReference type="AlphaFoldDB" id="A0A8K1FJT7"/>
<dbReference type="Proteomes" id="UP000794436">
    <property type="component" value="Unassembled WGS sequence"/>
</dbReference>
<gene>
    <name evidence="3" type="ORF">Poli38472_002420</name>
</gene>
<keyword evidence="4" id="KW-1185">Reference proteome</keyword>
<name>A0A8K1FJT7_PYTOL</name>
<accession>A0A8K1FJT7</accession>
<feature type="coiled-coil region" evidence="1">
    <location>
        <begin position="103"/>
        <end position="221"/>
    </location>
</feature>
<feature type="coiled-coil region" evidence="1">
    <location>
        <begin position="9"/>
        <end position="36"/>
    </location>
</feature>
<evidence type="ECO:0000256" key="2">
    <source>
        <dbReference type="SAM" id="MobiDB-lite"/>
    </source>
</evidence>
<evidence type="ECO:0000313" key="3">
    <source>
        <dbReference type="EMBL" id="TMW63479.1"/>
    </source>
</evidence>
<evidence type="ECO:0000313" key="4">
    <source>
        <dbReference type="Proteomes" id="UP000794436"/>
    </source>
</evidence>
<proteinExistence type="predicted"/>
<comment type="caution">
    <text evidence="3">The sequence shown here is derived from an EMBL/GenBank/DDBJ whole genome shotgun (WGS) entry which is preliminary data.</text>
</comment>
<organism evidence="3 4">
    <name type="scientific">Pythium oligandrum</name>
    <name type="common">Mycoparasitic fungus</name>
    <dbReference type="NCBI Taxonomy" id="41045"/>
    <lineage>
        <taxon>Eukaryota</taxon>
        <taxon>Sar</taxon>
        <taxon>Stramenopiles</taxon>
        <taxon>Oomycota</taxon>
        <taxon>Peronosporomycetes</taxon>
        <taxon>Pythiales</taxon>
        <taxon>Pythiaceae</taxon>
        <taxon>Pythium</taxon>
    </lineage>
</organism>
<feature type="region of interest" description="Disordered" evidence="2">
    <location>
        <begin position="222"/>
        <end position="241"/>
    </location>
</feature>
<protein>
    <submittedName>
        <fullName evidence="3">Uncharacterized protein</fullName>
    </submittedName>
</protein>
<evidence type="ECO:0000256" key="1">
    <source>
        <dbReference type="SAM" id="Coils"/>
    </source>
</evidence>